<keyword evidence="2" id="KW-1185">Reference proteome</keyword>
<proteinExistence type="predicted"/>
<reference evidence="1 2" key="1">
    <citation type="journal article" date="2018" name="Arch. Microbiol.">
        <title>New insights into the metabolic potential of the phototrophic purple bacterium Rhodopila globiformis DSM 161(T) from its draft genome sequence and evidence for a vanadium-dependent nitrogenase.</title>
        <authorList>
            <person name="Imhoff J.F."/>
            <person name="Rahn T."/>
            <person name="Kunzel S."/>
            <person name="Neulinger S.C."/>
        </authorList>
    </citation>
    <scope>NUCLEOTIDE SEQUENCE [LARGE SCALE GENOMIC DNA]</scope>
    <source>
        <strain evidence="1 2">DSM 161</strain>
    </source>
</reference>
<gene>
    <name evidence="1" type="ORF">CCS01_20885</name>
</gene>
<evidence type="ECO:0000313" key="1">
    <source>
        <dbReference type="EMBL" id="PPQ29654.1"/>
    </source>
</evidence>
<protein>
    <submittedName>
        <fullName evidence="1">Uncharacterized protein</fullName>
    </submittedName>
</protein>
<accession>A0A2S6N4W9</accession>
<dbReference type="AlphaFoldDB" id="A0A2S6N4W9"/>
<sequence length="65" mass="7000">MTSYEIVSEQGFIIDAWAVVAVGLDGQRRYVSRYMTLAQAQKTMAWLGAMMAAGSLRPATASAPC</sequence>
<evidence type="ECO:0000313" key="2">
    <source>
        <dbReference type="Proteomes" id="UP000239724"/>
    </source>
</evidence>
<dbReference type="Proteomes" id="UP000239724">
    <property type="component" value="Unassembled WGS sequence"/>
</dbReference>
<comment type="caution">
    <text evidence="1">The sequence shown here is derived from an EMBL/GenBank/DDBJ whole genome shotgun (WGS) entry which is preliminary data.</text>
</comment>
<name>A0A2S6N4W9_RHOGL</name>
<dbReference type="EMBL" id="NHRY01000223">
    <property type="protein sequence ID" value="PPQ29654.1"/>
    <property type="molecule type" value="Genomic_DNA"/>
</dbReference>
<organism evidence="1 2">
    <name type="scientific">Rhodopila globiformis</name>
    <name type="common">Rhodopseudomonas globiformis</name>
    <dbReference type="NCBI Taxonomy" id="1071"/>
    <lineage>
        <taxon>Bacteria</taxon>
        <taxon>Pseudomonadati</taxon>
        <taxon>Pseudomonadota</taxon>
        <taxon>Alphaproteobacteria</taxon>
        <taxon>Acetobacterales</taxon>
        <taxon>Acetobacteraceae</taxon>
        <taxon>Rhodopila</taxon>
    </lineage>
</organism>